<keyword evidence="11 13" id="KW-0868">Chloride</keyword>
<keyword evidence="8 13" id="KW-0472">Membrane</keyword>
<dbReference type="AlphaFoldDB" id="A0A0V1IHK2"/>
<dbReference type="GO" id="GO:0034707">
    <property type="term" value="C:chloride channel complex"/>
    <property type="evidence" value="ECO:0007669"/>
    <property type="project" value="UniProtKB-UniRule"/>
</dbReference>
<accession>A0A0V1IHK2</accession>
<evidence type="ECO:0000313" key="14">
    <source>
        <dbReference type="EMBL" id="KRZ22236.1"/>
    </source>
</evidence>
<evidence type="ECO:0000256" key="8">
    <source>
        <dbReference type="ARBA" id="ARBA00023136"/>
    </source>
</evidence>
<keyword evidence="7 13" id="KW-0406">Ion transport</keyword>
<comment type="caution">
    <text evidence="13">Lacks conserved residue(s) required for the propagation of feature annotation.</text>
</comment>
<evidence type="ECO:0000256" key="5">
    <source>
        <dbReference type="ARBA" id="ARBA00022692"/>
    </source>
</evidence>
<comment type="caution">
    <text evidence="14">The sequence shown here is derived from an EMBL/GenBank/DDBJ whole genome shotgun (WGS) entry which is preliminary data.</text>
</comment>
<dbReference type="GO" id="GO:0005886">
    <property type="term" value="C:plasma membrane"/>
    <property type="evidence" value="ECO:0007669"/>
    <property type="project" value="UniProtKB-SubCell"/>
</dbReference>
<evidence type="ECO:0000256" key="4">
    <source>
        <dbReference type="ARBA" id="ARBA00022475"/>
    </source>
</evidence>
<name>A0A0V1IHK2_TRIPS</name>
<dbReference type="PANTHER" id="PTHR12424:SF8">
    <property type="entry name" value="PROTEIN TWEETY"/>
    <property type="match status" value="1"/>
</dbReference>
<feature type="transmembrane region" description="Helical" evidence="13">
    <location>
        <begin position="444"/>
        <end position="467"/>
    </location>
</feature>
<dbReference type="GO" id="GO:0005229">
    <property type="term" value="F:intracellularly calcium-gated chloride channel activity"/>
    <property type="evidence" value="ECO:0007669"/>
    <property type="project" value="TreeGrafter"/>
</dbReference>
<dbReference type="EMBL" id="JYDS01000179">
    <property type="protein sequence ID" value="KRZ22236.1"/>
    <property type="molecule type" value="Genomic_DNA"/>
</dbReference>
<evidence type="ECO:0000313" key="15">
    <source>
        <dbReference type="Proteomes" id="UP000054805"/>
    </source>
</evidence>
<comment type="similarity">
    <text evidence="2 13">Belongs to the tweety family.</text>
</comment>
<evidence type="ECO:0000256" key="9">
    <source>
        <dbReference type="ARBA" id="ARBA00023173"/>
    </source>
</evidence>
<dbReference type="GO" id="GO:0072320">
    <property type="term" value="F:volume-sensitive chloride channel activity"/>
    <property type="evidence" value="ECO:0007669"/>
    <property type="project" value="TreeGrafter"/>
</dbReference>
<dbReference type="PANTHER" id="PTHR12424">
    <property type="entry name" value="TWEETY-RELATED"/>
    <property type="match status" value="1"/>
</dbReference>
<keyword evidence="10" id="KW-0325">Glycoprotein</keyword>
<feature type="transmembrane region" description="Helical" evidence="13">
    <location>
        <begin position="291"/>
        <end position="322"/>
    </location>
</feature>
<evidence type="ECO:0000256" key="12">
    <source>
        <dbReference type="ARBA" id="ARBA00023303"/>
    </source>
</evidence>
<dbReference type="Proteomes" id="UP000054805">
    <property type="component" value="Unassembled WGS sequence"/>
</dbReference>
<evidence type="ECO:0000256" key="6">
    <source>
        <dbReference type="ARBA" id="ARBA00022989"/>
    </source>
</evidence>
<feature type="transmembrane region" description="Helical" evidence="13">
    <location>
        <begin position="260"/>
        <end position="279"/>
    </location>
</feature>
<feature type="transmembrane region" description="Helical" evidence="13">
    <location>
        <begin position="92"/>
        <end position="114"/>
    </location>
</feature>
<organism evidence="14 15">
    <name type="scientific">Trichinella pseudospiralis</name>
    <name type="common">Parasitic roundworm</name>
    <dbReference type="NCBI Taxonomy" id="6337"/>
    <lineage>
        <taxon>Eukaryota</taxon>
        <taxon>Metazoa</taxon>
        <taxon>Ecdysozoa</taxon>
        <taxon>Nematoda</taxon>
        <taxon>Enoplea</taxon>
        <taxon>Dorylaimia</taxon>
        <taxon>Trichinellida</taxon>
        <taxon>Trichinellidae</taxon>
        <taxon>Trichinella</taxon>
    </lineage>
</organism>
<evidence type="ECO:0000256" key="11">
    <source>
        <dbReference type="ARBA" id="ARBA00023214"/>
    </source>
</evidence>
<keyword evidence="12 13" id="KW-0407">Ion channel</keyword>
<evidence type="ECO:0000256" key="1">
    <source>
        <dbReference type="ARBA" id="ARBA00004651"/>
    </source>
</evidence>
<keyword evidence="9 13" id="KW-0869">Chloride channel</keyword>
<feature type="transmembrane region" description="Helical" evidence="13">
    <location>
        <begin position="28"/>
        <end position="46"/>
    </location>
</feature>
<evidence type="ECO:0000256" key="2">
    <source>
        <dbReference type="ARBA" id="ARBA00009849"/>
    </source>
</evidence>
<proteinExistence type="inferred from homology"/>
<keyword evidence="5 13" id="KW-0812">Transmembrane</keyword>
<comment type="function">
    <text evidence="13">Probable chloride channel.</text>
</comment>
<reference evidence="14 15" key="1">
    <citation type="submission" date="2015-01" db="EMBL/GenBank/DDBJ databases">
        <title>Evolution of Trichinella species and genotypes.</title>
        <authorList>
            <person name="Korhonen P.K."/>
            <person name="Edoardo P."/>
            <person name="Giuseppe L.R."/>
            <person name="Gasser R.B."/>
        </authorList>
    </citation>
    <scope>NUCLEOTIDE SEQUENCE [LARGE SCALE GENOMIC DNA]</scope>
    <source>
        <strain evidence="14">ISS588</strain>
    </source>
</reference>
<evidence type="ECO:0000256" key="10">
    <source>
        <dbReference type="ARBA" id="ARBA00023180"/>
    </source>
</evidence>
<evidence type="ECO:0000256" key="13">
    <source>
        <dbReference type="RuleBase" id="RU361114"/>
    </source>
</evidence>
<dbReference type="Pfam" id="PF04906">
    <property type="entry name" value="Tweety"/>
    <property type="match status" value="1"/>
</dbReference>
<evidence type="ECO:0000256" key="3">
    <source>
        <dbReference type="ARBA" id="ARBA00022448"/>
    </source>
</evidence>
<gene>
    <name evidence="14" type="primary">ttyh-1</name>
    <name evidence="14" type="ORF">T4B_14735</name>
</gene>
<keyword evidence="15" id="KW-1185">Reference proteome</keyword>
<keyword evidence="4" id="KW-1003">Cell membrane</keyword>
<comment type="subcellular location">
    <subcellularLocation>
        <location evidence="1">Cell membrane</location>
        <topology evidence="1">Multi-pass membrane protein</topology>
    </subcellularLocation>
</comment>
<keyword evidence="6 13" id="KW-1133">Transmembrane helix</keyword>
<evidence type="ECO:0000256" key="7">
    <source>
        <dbReference type="ARBA" id="ARBA00023065"/>
    </source>
</evidence>
<protein>
    <recommendedName>
        <fullName evidence="13">Protein tweety homolog</fullName>
    </recommendedName>
</protein>
<sequence length="573" mass="64731">LICVIFLLTFLLIFSIRLIETPISHRLTGFYIILTFTNLKLFLVLIKSFSDSKAGVMLWLAELFHKFPKVNFAFHSVESKFDLTNKDYVEALIIYATCPVILCVLLFIVIIGVWSVKCCTRGNTSKPKSDARAIASGLIACLGVSCLFIGVALYCNEHVNKGMNEVVYGIGDLGNELTKFGEKVQLYNYSLNSELLPAMRTLQNELQDAKVLLNDHFWKNFSMMIEVGVHEMDSLVQFGSDLTTLENSKYFIQRLEFERWMLCVILFAIVLIVNLWGLIGSCNLSGKGIMFFSGAGIITFLVVWALVAFAFVLCLGVSDFCLDPYPTLERFMNDDFSRFMLRYFRKCVENKDSVLEGTPLGRLLQQTKDMHIFLARFFMNLKLEGKETSHPEIWTAISGIHDAYAEATKSAVSLYNLVSCSNMREEYKTIRYGLCNESLSANSVLLMALTAFGIIQFVTLLIVSSSWKAFQPRMHPYVDAEGNDPLLSRADAAAVHTDFYGSHVFNPRSRLAASMSVESCNADNTMGGFRNTPPPAVSKQNGHYRFRNIMIMEYPVCVHDIDFYLRCQQYGQG</sequence>
<feature type="transmembrane region" description="Helical" evidence="13">
    <location>
        <begin position="134"/>
        <end position="155"/>
    </location>
</feature>
<feature type="non-terminal residue" evidence="14">
    <location>
        <position position="1"/>
    </location>
</feature>
<keyword evidence="3 13" id="KW-0813">Transport</keyword>
<dbReference type="InterPro" id="IPR006990">
    <property type="entry name" value="Tweety"/>
</dbReference>